<reference evidence="7" key="1">
    <citation type="journal article" date="2019" name="Int. J. Syst. Evol. Microbiol.">
        <title>The Global Catalogue of Microorganisms (GCM) 10K type strain sequencing project: providing services to taxonomists for standard genome sequencing and annotation.</title>
        <authorList>
            <consortium name="The Broad Institute Genomics Platform"/>
            <consortium name="The Broad Institute Genome Sequencing Center for Infectious Disease"/>
            <person name="Wu L."/>
            <person name="Ma J."/>
        </authorList>
    </citation>
    <scope>NUCLEOTIDE SEQUENCE [LARGE SCALE GENOMIC DNA]</scope>
    <source>
        <strain evidence="7">JCM 18303</strain>
    </source>
</reference>
<dbReference type="GO" id="GO:0032259">
    <property type="term" value="P:methylation"/>
    <property type="evidence" value="ECO:0007669"/>
    <property type="project" value="UniProtKB-KW"/>
</dbReference>
<organism evidence="6 7">
    <name type="scientific">Pseudonocardia eucalypti</name>
    <dbReference type="NCBI Taxonomy" id="648755"/>
    <lineage>
        <taxon>Bacteria</taxon>
        <taxon>Bacillati</taxon>
        <taxon>Actinomycetota</taxon>
        <taxon>Actinomycetes</taxon>
        <taxon>Pseudonocardiales</taxon>
        <taxon>Pseudonocardiaceae</taxon>
        <taxon>Pseudonocardia</taxon>
    </lineage>
</organism>
<dbReference type="EMBL" id="BAABJP010000043">
    <property type="protein sequence ID" value="GAA5169183.1"/>
    <property type="molecule type" value="Genomic_DNA"/>
</dbReference>
<dbReference type="SUPFAM" id="SSF46785">
    <property type="entry name" value="Winged helix' DNA-binding domain"/>
    <property type="match status" value="1"/>
</dbReference>
<dbReference type="InterPro" id="IPR016461">
    <property type="entry name" value="COMT-like"/>
</dbReference>
<dbReference type="SUPFAM" id="SSF53335">
    <property type="entry name" value="S-adenosyl-L-methionine-dependent methyltransferases"/>
    <property type="match status" value="1"/>
</dbReference>
<dbReference type="Gene3D" id="1.10.10.10">
    <property type="entry name" value="Winged helix-like DNA-binding domain superfamily/Winged helix DNA-binding domain"/>
    <property type="match status" value="1"/>
</dbReference>
<dbReference type="GO" id="GO:0008168">
    <property type="term" value="F:methyltransferase activity"/>
    <property type="evidence" value="ECO:0007669"/>
    <property type="project" value="UniProtKB-KW"/>
</dbReference>
<dbReference type="Gene3D" id="3.40.50.150">
    <property type="entry name" value="Vaccinia Virus protein VP39"/>
    <property type="match status" value="1"/>
</dbReference>
<dbReference type="PANTHER" id="PTHR43712">
    <property type="entry name" value="PUTATIVE (AFU_ORTHOLOGUE AFUA_4G14580)-RELATED"/>
    <property type="match status" value="1"/>
</dbReference>
<keyword evidence="3" id="KW-0949">S-adenosyl-L-methionine</keyword>
<evidence type="ECO:0000256" key="1">
    <source>
        <dbReference type="ARBA" id="ARBA00022603"/>
    </source>
</evidence>
<evidence type="ECO:0000313" key="6">
    <source>
        <dbReference type="EMBL" id="GAA5169183.1"/>
    </source>
</evidence>
<name>A0ABP9QXL7_9PSEU</name>
<comment type="caution">
    <text evidence="6">The sequence shown here is derived from an EMBL/GenBank/DDBJ whole genome shotgun (WGS) entry which is preliminary data.</text>
</comment>
<keyword evidence="1 6" id="KW-0489">Methyltransferase</keyword>
<dbReference type="PIRSF" id="PIRSF005739">
    <property type="entry name" value="O-mtase"/>
    <property type="match status" value="1"/>
</dbReference>
<dbReference type="InterPro" id="IPR036388">
    <property type="entry name" value="WH-like_DNA-bd_sf"/>
</dbReference>
<feature type="domain" description="O-methyltransferase C-terminal" evidence="4">
    <location>
        <begin position="109"/>
        <end position="319"/>
    </location>
</feature>
<feature type="domain" description="O-methyltransferase dimerisation" evidence="5">
    <location>
        <begin position="11"/>
        <end position="86"/>
    </location>
</feature>
<dbReference type="Pfam" id="PF08100">
    <property type="entry name" value="Dimerisation"/>
    <property type="match status" value="1"/>
</dbReference>
<dbReference type="PROSITE" id="PS51683">
    <property type="entry name" value="SAM_OMT_II"/>
    <property type="match status" value="1"/>
</dbReference>
<dbReference type="CDD" id="cd02440">
    <property type="entry name" value="AdoMet_MTases"/>
    <property type="match status" value="1"/>
</dbReference>
<evidence type="ECO:0000256" key="3">
    <source>
        <dbReference type="ARBA" id="ARBA00022691"/>
    </source>
</evidence>
<dbReference type="Proteomes" id="UP001428817">
    <property type="component" value="Unassembled WGS sequence"/>
</dbReference>
<protein>
    <submittedName>
        <fullName evidence="6">Methyltransferase</fullName>
    </submittedName>
</protein>
<keyword evidence="2" id="KW-0808">Transferase</keyword>
<dbReference type="RefSeq" id="WP_185063408.1">
    <property type="nucleotide sequence ID" value="NZ_BAABJP010000043.1"/>
</dbReference>
<dbReference type="InterPro" id="IPR036390">
    <property type="entry name" value="WH_DNA-bd_sf"/>
</dbReference>
<dbReference type="InterPro" id="IPR012967">
    <property type="entry name" value="COMT_dimerisation"/>
</dbReference>
<dbReference type="InterPro" id="IPR029063">
    <property type="entry name" value="SAM-dependent_MTases_sf"/>
</dbReference>
<dbReference type="Pfam" id="PF00891">
    <property type="entry name" value="Methyltransf_2"/>
    <property type="match status" value="1"/>
</dbReference>
<evidence type="ECO:0000259" key="4">
    <source>
        <dbReference type="Pfam" id="PF00891"/>
    </source>
</evidence>
<sequence length="337" mass="36376">MTAPPTPDRIMTLVRGFMASRTVLSAVELGLFGALAEGSQTAGELRERLGLHPRAARDFFDALVALGMLRRTDDRYHNTPETAAFLDPARPSYLGGLAEMAGVRSYRFWGSLTEALRTGEPQNESGNGGPDFFQALYADPDRLRQFAAAMSGASLAPAMVVAELFDWSGVDTFCDLGTARGTLPVQVALRHPHLRGVGFDLPPLRPVFSEFVAARGLADRVRFAGGDFFTDPLPPAGVYVLGRVLHDWGLAAKRHLLKRVYEALPAGGSVIVYDMLIDDDRRTHAAGLLMSLNMLIETADGFDYTGADCQGWLAEAGFRPGPVQPLLGPDSMVVGVK</sequence>
<evidence type="ECO:0000259" key="5">
    <source>
        <dbReference type="Pfam" id="PF08100"/>
    </source>
</evidence>
<proteinExistence type="predicted"/>
<keyword evidence="7" id="KW-1185">Reference proteome</keyword>
<accession>A0ABP9QXL7</accession>
<evidence type="ECO:0000313" key="7">
    <source>
        <dbReference type="Proteomes" id="UP001428817"/>
    </source>
</evidence>
<dbReference type="PANTHER" id="PTHR43712:SF2">
    <property type="entry name" value="O-METHYLTRANSFERASE CICE"/>
    <property type="match status" value="1"/>
</dbReference>
<dbReference type="InterPro" id="IPR001077">
    <property type="entry name" value="COMT_C"/>
</dbReference>
<evidence type="ECO:0000256" key="2">
    <source>
        <dbReference type="ARBA" id="ARBA00022679"/>
    </source>
</evidence>
<gene>
    <name evidence="6" type="ORF">GCM10023321_64340</name>
</gene>